<evidence type="ECO:0000256" key="5">
    <source>
        <dbReference type="ARBA" id="ARBA00023004"/>
    </source>
</evidence>
<proteinExistence type="inferred from homology"/>
<organism evidence="7 8">
    <name type="scientific">Saitozyma podzolica</name>
    <dbReference type="NCBI Taxonomy" id="1890683"/>
    <lineage>
        <taxon>Eukaryota</taxon>
        <taxon>Fungi</taxon>
        <taxon>Dikarya</taxon>
        <taxon>Basidiomycota</taxon>
        <taxon>Agaricomycotina</taxon>
        <taxon>Tremellomycetes</taxon>
        <taxon>Tremellales</taxon>
        <taxon>Trimorphomycetaceae</taxon>
        <taxon>Saitozyma</taxon>
    </lineage>
</organism>
<comment type="similarity">
    <text evidence="1">Belongs to the TfdA dioxygenase family.</text>
</comment>
<evidence type="ECO:0000256" key="4">
    <source>
        <dbReference type="ARBA" id="ARBA00023002"/>
    </source>
</evidence>
<evidence type="ECO:0000313" key="7">
    <source>
        <dbReference type="EMBL" id="RSH92543.1"/>
    </source>
</evidence>
<protein>
    <recommendedName>
        <fullName evidence="6">TauD/TfdA-like domain-containing protein</fullName>
    </recommendedName>
</protein>
<dbReference type="InterPro" id="IPR042098">
    <property type="entry name" value="TauD-like_sf"/>
</dbReference>
<dbReference type="OrthoDB" id="5818554at2759"/>
<dbReference type="Pfam" id="PF02668">
    <property type="entry name" value="TauD"/>
    <property type="match status" value="1"/>
</dbReference>
<accession>A0A427YN89</accession>
<dbReference type="Gene3D" id="3.60.130.10">
    <property type="entry name" value="Clavaminate synthase-like"/>
    <property type="match status" value="1"/>
</dbReference>
<gene>
    <name evidence="7" type="ORF">EHS25_007987</name>
</gene>
<evidence type="ECO:0000313" key="8">
    <source>
        <dbReference type="Proteomes" id="UP000279259"/>
    </source>
</evidence>
<evidence type="ECO:0000259" key="6">
    <source>
        <dbReference type="Pfam" id="PF02668"/>
    </source>
</evidence>
<dbReference type="PANTHER" id="PTHR43779">
    <property type="entry name" value="DIOXYGENASE RV0097-RELATED"/>
    <property type="match status" value="1"/>
</dbReference>
<dbReference type="GO" id="GO:0051213">
    <property type="term" value="F:dioxygenase activity"/>
    <property type="evidence" value="ECO:0007669"/>
    <property type="project" value="UniProtKB-KW"/>
</dbReference>
<dbReference type="InterPro" id="IPR003819">
    <property type="entry name" value="TauD/TfdA-like"/>
</dbReference>
<dbReference type="GO" id="GO:0046872">
    <property type="term" value="F:metal ion binding"/>
    <property type="evidence" value="ECO:0007669"/>
    <property type="project" value="UniProtKB-KW"/>
</dbReference>
<dbReference type="SUPFAM" id="SSF51197">
    <property type="entry name" value="Clavaminate synthase-like"/>
    <property type="match status" value="1"/>
</dbReference>
<dbReference type="PANTHER" id="PTHR43779:SF3">
    <property type="entry name" value="(3R)-3-[(CARBOXYMETHYL)AMINO]FATTY ACID OXYGENASE_DECARBOXYLASE"/>
    <property type="match status" value="1"/>
</dbReference>
<keyword evidence="8" id="KW-1185">Reference proteome</keyword>
<dbReference type="AlphaFoldDB" id="A0A427YN89"/>
<dbReference type="EMBL" id="RSCD01000005">
    <property type="protein sequence ID" value="RSH92543.1"/>
    <property type="molecule type" value="Genomic_DNA"/>
</dbReference>
<evidence type="ECO:0000256" key="1">
    <source>
        <dbReference type="ARBA" id="ARBA00005896"/>
    </source>
</evidence>
<keyword evidence="4" id="KW-0560">Oxidoreductase</keyword>
<evidence type="ECO:0000256" key="3">
    <source>
        <dbReference type="ARBA" id="ARBA00022964"/>
    </source>
</evidence>
<reference evidence="7 8" key="1">
    <citation type="submission" date="2018-11" db="EMBL/GenBank/DDBJ databases">
        <title>Genome sequence of Saitozyma podzolica DSM 27192.</title>
        <authorList>
            <person name="Aliyu H."/>
            <person name="Gorte O."/>
            <person name="Ochsenreither K."/>
        </authorList>
    </citation>
    <scope>NUCLEOTIDE SEQUENCE [LARGE SCALE GENOMIC DNA]</scope>
    <source>
        <strain evidence="7 8">DSM 27192</strain>
    </source>
</reference>
<keyword evidence="2" id="KW-0479">Metal-binding</keyword>
<feature type="domain" description="TauD/TfdA-like" evidence="6">
    <location>
        <begin position="6"/>
        <end position="289"/>
    </location>
</feature>
<keyword evidence="5" id="KW-0408">Iron</keyword>
<name>A0A427YN89_9TREE</name>
<dbReference type="Proteomes" id="UP000279259">
    <property type="component" value="Unassembled WGS sequence"/>
</dbReference>
<keyword evidence="3" id="KW-0223">Dioxygenase</keyword>
<dbReference type="STRING" id="1890683.A0A427YN89"/>
<dbReference type="InterPro" id="IPR051178">
    <property type="entry name" value="TfdA_dioxygenase"/>
</dbReference>
<sequence>MTITYAPSHTTFVAEVSGVDFSNMTPEVVSDLKAGLAKYGVLVFRNTGLDDKSHVDFSRMFGDLDDIKPYSQLGRINRLAFDELFDVSNIDARGDVIMPGSVDWVMRNGNTIFHVDSSFNPRRAGYSLLLVHSLPPKGTGGGLEFADSRQAYDDLDQATKDKIEPWVLMHSQHHSRKIASPHAEILKDPKYKPESHPFGRHKVVQRHEASGRMNLYIANHAYCIDGWEVKQSQKEIQELLDHASQPKYTCEVEWENPTDLVIWDNTCTLHRATLGEFDGKYKRDMRRTTVHDDSSLAWGHNNVGILGGLVCRKTDHLVSCLPCLVVPIRAHI</sequence>
<evidence type="ECO:0000256" key="2">
    <source>
        <dbReference type="ARBA" id="ARBA00022723"/>
    </source>
</evidence>
<comment type="caution">
    <text evidence="7">The sequence shown here is derived from an EMBL/GenBank/DDBJ whole genome shotgun (WGS) entry which is preliminary data.</text>
</comment>